<feature type="compositionally biased region" description="Low complexity" evidence="7">
    <location>
        <begin position="521"/>
        <end position="537"/>
    </location>
</feature>
<protein>
    <recommendedName>
        <fullName evidence="2">glutamine synthetase</fullName>
        <ecNumber evidence="2">6.3.1.2</ecNumber>
    </recommendedName>
</protein>
<feature type="region of interest" description="Disordered" evidence="7">
    <location>
        <begin position="520"/>
        <end position="540"/>
    </location>
</feature>
<keyword evidence="10" id="KW-1185">Reference proteome</keyword>
<evidence type="ECO:0000313" key="10">
    <source>
        <dbReference type="Proteomes" id="UP001244341"/>
    </source>
</evidence>
<evidence type="ECO:0000256" key="5">
    <source>
        <dbReference type="ARBA" id="ARBA00022741"/>
    </source>
</evidence>
<keyword evidence="4" id="KW-0436">Ligase</keyword>
<gene>
    <name evidence="9" type="ORF">OEZ85_003335</name>
</gene>
<evidence type="ECO:0000259" key="8">
    <source>
        <dbReference type="SMART" id="SM01230"/>
    </source>
</evidence>
<evidence type="ECO:0000256" key="4">
    <source>
        <dbReference type="ARBA" id="ARBA00022598"/>
    </source>
</evidence>
<evidence type="ECO:0000256" key="1">
    <source>
        <dbReference type="ARBA" id="ARBA00004496"/>
    </source>
</evidence>
<evidence type="ECO:0000256" key="6">
    <source>
        <dbReference type="ARBA" id="ARBA00022840"/>
    </source>
</evidence>
<name>A0ABY8UB79_TETOB</name>
<evidence type="ECO:0000313" key="9">
    <source>
        <dbReference type="EMBL" id="WIA18629.1"/>
    </source>
</evidence>
<dbReference type="EMBL" id="CP126217">
    <property type="protein sequence ID" value="WIA18629.1"/>
    <property type="molecule type" value="Genomic_DNA"/>
</dbReference>
<dbReference type="Proteomes" id="UP001244341">
    <property type="component" value="Chromosome 10b"/>
</dbReference>
<dbReference type="SUPFAM" id="SSF55931">
    <property type="entry name" value="Glutamine synthetase/guanido kinase"/>
    <property type="match status" value="1"/>
</dbReference>
<dbReference type="InterPro" id="IPR008146">
    <property type="entry name" value="Gln_synth_cat_dom"/>
</dbReference>
<dbReference type="Gene3D" id="3.30.590.10">
    <property type="entry name" value="Glutamine synthetase/guanido kinase, catalytic domain"/>
    <property type="match status" value="1"/>
</dbReference>
<keyword evidence="6" id="KW-0067">ATP-binding</keyword>
<evidence type="ECO:0000256" key="3">
    <source>
        <dbReference type="ARBA" id="ARBA00022490"/>
    </source>
</evidence>
<organism evidence="9 10">
    <name type="scientific">Tetradesmus obliquus</name>
    <name type="common">Green alga</name>
    <name type="synonym">Acutodesmus obliquus</name>
    <dbReference type="NCBI Taxonomy" id="3088"/>
    <lineage>
        <taxon>Eukaryota</taxon>
        <taxon>Viridiplantae</taxon>
        <taxon>Chlorophyta</taxon>
        <taxon>core chlorophytes</taxon>
        <taxon>Chlorophyceae</taxon>
        <taxon>CS clade</taxon>
        <taxon>Sphaeropleales</taxon>
        <taxon>Scenedesmaceae</taxon>
        <taxon>Tetradesmus</taxon>
    </lineage>
</organism>
<evidence type="ECO:0000256" key="7">
    <source>
        <dbReference type="SAM" id="MobiDB-lite"/>
    </source>
</evidence>
<accession>A0ABY8UB79</accession>
<dbReference type="InterPro" id="IPR014746">
    <property type="entry name" value="Gln_synth/guanido_kin_cat_dom"/>
</dbReference>
<feature type="domain" description="GS catalytic" evidence="8">
    <location>
        <begin position="128"/>
        <end position="387"/>
    </location>
</feature>
<dbReference type="EC" id="6.3.1.2" evidence="2"/>
<dbReference type="InterPro" id="IPR050292">
    <property type="entry name" value="Glutamine_Synthetase"/>
</dbReference>
<evidence type="ECO:0000256" key="2">
    <source>
        <dbReference type="ARBA" id="ARBA00012937"/>
    </source>
</evidence>
<sequence length="546" mass="56211">MMLGASGVPMPMNTVTPVTSHEVVSLQGSGKVMAEYIWLGSSGADLKSRTVVLDEQPASPEDLPIAEIDGSSYGQAAEESCEIYLQPKKIFADPFRGGNHILVLCDTYVPPLACHAVADPWENMAPHISNHRAACEEVMKQATQQQPVFTMQQDYTLISDGCPPSGGFLMGETPGVPIKNSPGLSDKAAARLGREVSELHMHACLSAGLSYSGSHASSTHQYGYKIGPCLGLDMGDQLALSRFLLHRIAQHSAAGIHYDSLGALGGASGNKCTVQFSTACSRDPISGLSAIQDMMERLACSHLVTLSGCGLATADSHSSGSWHSSSGFSEPIAPTGNARFTVALGSRHAAIMVPTSTLLNKCGPILDRRPPAGSDPYLTTMLLVANACGLPLPQSTRKALQFAAALAAANGAAAAAAAAPMRIPSSQRHSHSRASFDNSPSCGASAAPSCSLSGLSGSLGSLGCSEDDDDSLAGSADSEAVLLSALDRLDGFVSSASMPVGCGGAGSCCMYGSDDEDVRSDASSPVMASSSSLAGAAEADEAMFYE</sequence>
<keyword evidence="5" id="KW-0547">Nucleotide-binding</keyword>
<dbReference type="Gene3D" id="3.10.20.70">
    <property type="entry name" value="Glutamine synthetase, N-terminal domain"/>
    <property type="match status" value="1"/>
</dbReference>
<dbReference type="PANTHER" id="PTHR20852:SF93">
    <property type="entry name" value="GLUTAMINE SYNTHETASE CYTOSOLIC ISOZYME 1-1"/>
    <property type="match status" value="1"/>
</dbReference>
<comment type="subcellular location">
    <subcellularLocation>
        <location evidence="1">Cytoplasm</location>
    </subcellularLocation>
</comment>
<proteinExistence type="predicted"/>
<dbReference type="InterPro" id="IPR036651">
    <property type="entry name" value="Gln_synt_N_sf"/>
</dbReference>
<reference evidence="9 10" key="1">
    <citation type="submission" date="2023-05" db="EMBL/GenBank/DDBJ databases">
        <title>A 100% complete, gapless, phased diploid assembly of the Scenedesmus obliquus UTEX 3031 genome.</title>
        <authorList>
            <person name="Biondi T.C."/>
            <person name="Hanschen E.R."/>
            <person name="Kwon T."/>
            <person name="Eng W."/>
            <person name="Kruse C.P.S."/>
            <person name="Koehler S.I."/>
            <person name="Kunde Y."/>
            <person name="Gleasner C.D."/>
            <person name="You Mak K.T."/>
            <person name="Polle J."/>
            <person name="Hovde B.T."/>
            <person name="Starkenburg S.R."/>
        </authorList>
    </citation>
    <scope>NUCLEOTIDE SEQUENCE [LARGE SCALE GENOMIC DNA]</scope>
    <source>
        <strain evidence="9 10">DOE0152z</strain>
    </source>
</reference>
<dbReference type="SUPFAM" id="SSF54368">
    <property type="entry name" value="Glutamine synthetase, N-terminal domain"/>
    <property type="match status" value="1"/>
</dbReference>
<keyword evidence="3" id="KW-0963">Cytoplasm</keyword>
<dbReference type="PANTHER" id="PTHR20852">
    <property type="entry name" value="GLUTAMINE SYNTHETASE"/>
    <property type="match status" value="1"/>
</dbReference>
<dbReference type="SMART" id="SM01230">
    <property type="entry name" value="Gln-synt_C"/>
    <property type="match status" value="1"/>
</dbReference>